<name>F1Z6X5_9SPHN</name>
<organism evidence="3 4">
    <name type="scientific">Novosphingobium nitrogenifigens DSM 19370</name>
    <dbReference type="NCBI Taxonomy" id="983920"/>
    <lineage>
        <taxon>Bacteria</taxon>
        <taxon>Pseudomonadati</taxon>
        <taxon>Pseudomonadota</taxon>
        <taxon>Alphaproteobacteria</taxon>
        <taxon>Sphingomonadales</taxon>
        <taxon>Sphingomonadaceae</taxon>
        <taxon>Novosphingobium</taxon>
    </lineage>
</organism>
<keyword evidence="1" id="KW-0472">Membrane</keyword>
<gene>
    <name evidence="3" type="ORF">Y88_2569</name>
</gene>
<evidence type="ECO:0000259" key="2">
    <source>
        <dbReference type="Pfam" id="PF09976"/>
    </source>
</evidence>
<dbReference type="AlphaFoldDB" id="F1Z6X5"/>
<dbReference type="eggNOG" id="COG4649">
    <property type="taxonomic scope" value="Bacteria"/>
</dbReference>
<protein>
    <recommendedName>
        <fullName evidence="2">Ancillary SecYEG translocon subunit/Cell division coordinator CpoB TPR domain-containing protein</fullName>
    </recommendedName>
</protein>
<dbReference type="HOGENOM" id="CLU_073302_1_0_5"/>
<feature type="transmembrane region" description="Helical" evidence="1">
    <location>
        <begin position="59"/>
        <end position="80"/>
    </location>
</feature>
<dbReference type="InterPro" id="IPR018704">
    <property type="entry name" value="SecYEG/CpoB_TPR"/>
</dbReference>
<evidence type="ECO:0000313" key="4">
    <source>
        <dbReference type="Proteomes" id="UP000004728"/>
    </source>
</evidence>
<evidence type="ECO:0000256" key="1">
    <source>
        <dbReference type="SAM" id="Phobius"/>
    </source>
</evidence>
<keyword evidence="4" id="KW-1185">Reference proteome</keyword>
<keyword evidence="1" id="KW-1133">Transmembrane helix</keyword>
<sequence length="262" mass="27485">MEVPPSIRSESATLALFSKNSTPPANRQAERRAAQEQVFLREVDDALREDSTLALFKRYGGPAGMAIVLVLAGVGGWLAWTNHVATLTGQRGEQMAIALDQVEAGRYDAARTSLAQIAATGGAGFRAASQLVTGGIALDQHKSADAAKAFGAVAADGSAPQVYRDLATVREVAAQFDTMQPQQVVDRLKPLAVPGNPWFGSAGEMLGVAYMKMGKNDQAASLFAAIAKDKSVPDSLRGRIRQLAVHLGVDMGEDPAAQAAGQ</sequence>
<proteinExistence type="predicted"/>
<dbReference type="STRING" id="983920.Y88_2569"/>
<accession>F1Z6X5</accession>
<keyword evidence="1" id="KW-0812">Transmembrane</keyword>
<dbReference type="InParanoid" id="F1Z6X5"/>
<comment type="caution">
    <text evidence="3">The sequence shown here is derived from an EMBL/GenBank/DDBJ whole genome shotgun (WGS) entry which is preliminary data.</text>
</comment>
<dbReference type="Pfam" id="PF09976">
    <property type="entry name" value="TPR_21"/>
    <property type="match status" value="1"/>
</dbReference>
<evidence type="ECO:0000313" key="3">
    <source>
        <dbReference type="EMBL" id="EGD59785.1"/>
    </source>
</evidence>
<dbReference type="EMBL" id="AEWJ01000025">
    <property type="protein sequence ID" value="EGD59785.1"/>
    <property type="molecule type" value="Genomic_DNA"/>
</dbReference>
<reference evidence="3 4" key="1">
    <citation type="journal article" date="2012" name="J. Bacteriol.">
        <title>Draft Genome Sequence of Novosphingobium nitrogenifigens Y88T.</title>
        <authorList>
            <person name="Strabala T.J."/>
            <person name="Macdonald L."/>
            <person name="Liu V."/>
            <person name="Smit A.M."/>
        </authorList>
    </citation>
    <scope>NUCLEOTIDE SEQUENCE [LARGE SCALE GENOMIC DNA]</scope>
    <source>
        <strain evidence="3 4">DSM 19370</strain>
    </source>
</reference>
<feature type="domain" description="Ancillary SecYEG translocon subunit/Cell division coordinator CpoB TPR" evidence="2">
    <location>
        <begin position="56"/>
        <end position="224"/>
    </location>
</feature>
<dbReference type="Proteomes" id="UP000004728">
    <property type="component" value="Unassembled WGS sequence"/>
</dbReference>